<comment type="caution">
    <text evidence="1">The sequence shown here is derived from an EMBL/GenBank/DDBJ whole genome shotgun (WGS) entry which is preliminary data.</text>
</comment>
<evidence type="ECO:0000313" key="1">
    <source>
        <dbReference type="EMBL" id="KAJ8969068.1"/>
    </source>
</evidence>
<sequence>MAELTALVGKRGSIKGSITRLEKFIDELDNDVTVSILKSRLKFLEELYSKYDDVQLSLEIKDANEYSSDRDLRELLSKFGQHFNSLKALGAPVEHWDIMLVYVVSQKLDNAVVCDYESQRDKSEFPNLSKFLDFLEQRCAMLELTSRDSGAVKRTSTNASQVSSSKCVVCNNPHFITKCNKFNAMSIEERRDFTRTKRLCFKCLKGNHFSEKCFSREVCEICNKRHNTLLHVEEAELSRSTAAAGGTSSAVRSENISPSSTDVCTSVLTSNEKNLNTDDDNKIVLWPIAIVNVVDSTGVRHKCRALLDSASERNYVTADIVNKVNANCKPCNWQVNGVSCVSMTIKSTVNLNIESRTSDYKFTAKFGVMENITGRAPKCEVDMNKLKWPRHICLADPSFNKVGKIDMLLGTELFAKTLKKGNIDLGNGFPMLQNTKFGWVVHGAMNANVLETEISQTLVSSVSNLNDTMHKFWQVEELSGKNLLSDEERECENRYVKSVSRDDTGRYSVDLPLIEEKKLFCTGGVPGYKVVFRFEENNPEENISVFPEKFQ</sequence>
<evidence type="ECO:0000313" key="2">
    <source>
        <dbReference type="Proteomes" id="UP001162156"/>
    </source>
</evidence>
<protein>
    <recommendedName>
        <fullName evidence="3">Peptidase aspartic putative domain-containing protein</fullName>
    </recommendedName>
</protein>
<proteinExistence type="predicted"/>
<dbReference type="Proteomes" id="UP001162156">
    <property type="component" value="Unassembled WGS sequence"/>
</dbReference>
<name>A0AAV8ZTV1_9CUCU</name>
<gene>
    <name evidence="1" type="ORF">NQ314_001970</name>
</gene>
<accession>A0AAV8ZTV1</accession>
<reference evidence="1" key="1">
    <citation type="journal article" date="2023" name="Insect Mol. Biol.">
        <title>Genome sequencing provides insights into the evolution of gene families encoding plant cell wall-degrading enzymes in longhorned beetles.</title>
        <authorList>
            <person name="Shin N.R."/>
            <person name="Okamura Y."/>
            <person name="Kirsch R."/>
            <person name="Pauchet Y."/>
        </authorList>
    </citation>
    <scope>NUCLEOTIDE SEQUENCE</scope>
    <source>
        <strain evidence="1">RBIC_L_NR</strain>
    </source>
</reference>
<organism evidence="1 2">
    <name type="scientific">Rhamnusium bicolor</name>
    <dbReference type="NCBI Taxonomy" id="1586634"/>
    <lineage>
        <taxon>Eukaryota</taxon>
        <taxon>Metazoa</taxon>
        <taxon>Ecdysozoa</taxon>
        <taxon>Arthropoda</taxon>
        <taxon>Hexapoda</taxon>
        <taxon>Insecta</taxon>
        <taxon>Pterygota</taxon>
        <taxon>Neoptera</taxon>
        <taxon>Endopterygota</taxon>
        <taxon>Coleoptera</taxon>
        <taxon>Polyphaga</taxon>
        <taxon>Cucujiformia</taxon>
        <taxon>Chrysomeloidea</taxon>
        <taxon>Cerambycidae</taxon>
        <taxon>Lepturinae</taxon>
        <taxon>Rhagiini</taxon>
        <taxon>Rhamnusium</taxon>
    </lineage>
</organism>
<dbReference type="AlphaFoldDB" id="A0AAV8ZTV1"/>
<keyword evidence="2" id="KW-1185">Reference proteome</keyword>
<dbReference type="PANTHER" id="PTHR47331">
    <property type="entry name" value="PHD-TYPE DOMAIN-CONTAINING PROTEIN"/>
    <property type="match status" value="1"/>
</dbReference>
<evidence type="ECO:0008006" key="3">
    <source>
        <dbReference type="Google" id="ProtNLM"/>
    </source>
</evidence>
<dbReference type="PANTHER" id="PTHR47331:SF5">
    <property type="entry name" value="RIBONUCLEASE H"/>
    <property type="match status" value="1"/>
</dbReference>
<dbReference type="EMBL" id="JANEYF010000603">
    <property type="protein sequence ID" value="KAJ8969068.1"/>
    <property type="molecule type" value="Genomic_DNA"/>
</dbReference>